<dbReference type="Gramene" id="Ma03_t14900.1">
    <property type="protein sequence ID" value="Ma03_p14900.1"/>
    <property type="gene ID" value="Ma03_g14900"/>
</dbReference>
<keyword evidence="5" id="KW-1185">Reference proteome</keyword>
<proteinExistence type="predicted"/>
<dbReference type="Gene3D" id="3.10.20.70">
    <property type="entry name" value="Glutamine synthetase, N-terminal domain"/>
    <property type="match status" value="1"/>
</dbReference>
<dbReference type="SUPFAM" id="SSF54368">
    <property type="entry name" value="Glutamine synthetase, N-terminal domain"/>
    <property type="match status" value="1"/>
</dbReference>
<dbReference type="InterPro" id="IPR050292">
    <property type="entry name" value="Glutamine_Synthetase"/>
</dbReference>
<comment type="subcellular location">
    <subcellularLocation>
        <location evidence="1">Cytoplasm</location>
    </subcellularLocation>
</comment>
<protein>
    <submittedName>
        <fullName evidence="4">Uncharacterized protein</fullName>
    </submittedName>
</protein>
<organism evidence="4 5">
    <name type="scientific">Musa acuminata subsp. malaccensis</name>
    <name type="common">Wild banana</name>
    <name type="synonym">Musa malaccensis</name>
    <dbReference type="NCBI Taxonomy" id="214687"/>
    <lineage>
        <taxon>Eukaryota</taxon>
        <taxon>Viridiplantae</taxon>
        <taxon>Streptophyta</taxon>
        <taxon>Embryophyta</taxon>
        <taxon>Tracheophyta</taxon>
        <taxon>Spermatophyta</taxon>
        <taxon>Magnoliopsida</taxon>
        <taxon>Liliopsida</taxon>
        <taxon>Zingiberales</taxon>
        <taxon>Musaceae</taxon>
        <taxon>Musa</taxon>
    </lineage>
</organism>
<accession>A0A804IC68</accession>
<feature type="region of interest" description="Disordered" evidence="3">
    <location>
        <begin position="24"/>
        <end position="46"/>
    </location>
</feature>
<sequence length="108" mass="12282">MSLLRDLINLDNLTENIIAAEPVSDPSKLPKRNYDESSAGQAPGDDSEVILYPQAMFKGPFRRGNNILVNLRKIYSHPDVMQDEILCGIEQEYTLLQEESQWPLGRFC</sequence>
<dbReference type="InParanoid" id="A0A804IC68"/>
<evidence type="ECO:0000313" key="5">
    <source>
        <dbReference type="Proteomes" id="UP000012960"/>
    </source>
</evidence>
<evidence type="ECO:0000313" key="4">
    <source>
        <dbReference type="EnsemblPlants" id="Ma03_p14900.1"/>
    </source>
</evidence>
<evidence type="ECO:0000256" key="1">
    <source>
        <dbReference type="ARBA" id="ARBA00004496"/>
    </source>
</evidence>
<evidence type="ECO:0000256" key="3">
    <source>
        <dbReference type="SAM" id="MobiDB-lite"/>
    </source>
</evidence>
<reference evidence="4" key="1">
    <citation type="submission" date="2021-05" db="UniProtKB">
        <authorList>
            <consortium name="EnsemblPlants"/>
        </authorList>
    </citation>
    <scope>IDENTIFICATION</scope>
    <source>
        <strain evidence="4">subsp. malaccensis</strain>
    </source>
</reference>
<dbReference type="GO" id="GO:0004356">
    <property type="term" value="F:glutamine synthetase activity"/>
    <property type="evidence" value="ECO:0007669"/>
    <property type="project" value="InterPro"/>
</dbReference>
<dbReference type="GO" id="GO:0006542">
    <property type="term" value="P:glutamine biosynthetic process"/>
    <property type="evidence" value="ECO:0007669"/>
    <property type="project" value="InterPro"/>
</dbReference>
<dbReference type="Proteomes" id="UP000012960">
    <property type="component" value="Unplaced"/>
</dbReference>
<keyword evidence="2" id="KW-0963">Cytoplasm</keyword>
<dbReference type="GO" id="GO:0005737">
    <property type="term" value="C:cytoplasm"/>
    <property type="evidence" value="ECO:0007669"/>
    <property type="project" value="UniProtKB-SubCell"/>
</dbReference>
<dbReference type="AlphaFoldDB" id="A0A804IC68"/>
<dbReference type="InterPro" id="IPR036651">
    <property type="entry name" value="Gln_synt_N_sf"/>
</dbReference>
<name>A0A804IC68_MUSAM</name>
<evidence type="ECO:0000256" key="2">
    <source>
        <dbReference type="ARBA" id="ARBA00022490"/>
    </source>
</evidence>
<dbReference type="EnsemblPlants" id="Ma03_t14900.1">
    <property type="protein sequence ID" value="Ma03_p14900.1"/>
    <property type="gene ID" value="Ma03_g14900"/>
</dbReference>
<dbReference type="PANTHER" id="PTHR20852">
    <property type="entry name" value="GLUTAMINE SYNTHETASE"/>
    <property type="match status" value="1"/>
</dbReference>
<dbReference type="PANTHER" id="PTHR20852:SF93">
    <property type="entry name" value="GLUTAMINE SYNTHETASE CYTOSOLIC ISOZYME 1-1"/>
    <property type="match status" value="1"/>
</dbReference>